<evidence type="ECO:0000313" key="2">
    <source>
        <dbReference type="EMBL" id="HAB3965397.1"/>
    </source>
</evidence>
<keyword evidence="1" id="KW-0812">Transmembrane</keyword>
<keyword evidence="1" id="KW-1133">Transmembrane helix</keyword>
<proteinExistence type="predicted"/>
<reference evidence="2" key="2">
    <citation type="submission" date="2019-10" db="EMBL/GenBank/DDBJ databases">
        <authorList>
            <consortium name="NCBI Pathogen Detection Project"/>
        </authorList>
    </citation>
    <scope>NUCLEOTIDE SEQUENCE</scope>
    <source>
        <strain evidence="2">Salmonella enterica</strain>
    </source>
</reference>
<keyword evidence="1" id="KW-0472">Membrane</keyword>
<name>A0A6Y1QX88_SALDZ</name>
<dbReference type="EMBL" id="DAAGOZ010000020">
    <property type="protein sequence ID" value="HAB3965397.1"/>
    <property type="molecule type" value="Genomic_DNA"/>
</dbReference>
<feature type="transmembrane region" description="Helical" evidence="1">
    <location>
        <begin position="45"/>
        <end position="64"/>
    </location>
</feature>
<protein>
    <submittedName>
        <fullName evidence="2">Uncharacterized protein</fullName>
    </submittedName>
</protein>
<dbReference type="AlphaFoldDB" id="A0A6Y1QX88"/>
<organism evidence="2">
    <name type="scientific">Salmonella diarizonae</name>
    <dbReference type="NCBI Taxonomy" id="59204"/>
    <lineage>
        <taxon>Bacteria</taxon>
        <taxon>Pseudomonadati</taxon>
        <taxon>Pseudomonadota</taxon>
        <taxon>Gammaproteobacteria</taxon>
        <taxon>Enterobacterales</taxon>
        <taxon>Enterobacteriaceae</taxon>
        <taxon>Salmonella</taxon>
    </lineage>
</organism>
<feature type="transmembrane region" description="Helical" evidence="1">
    <location>
        <begin position="12"/>
        <end position="33"/>
    </location>
</feature>
<accession>A0A6Y1QX88</accession>
<comment type="caution">
    <text evidence="2">The sequence shown here is derived from an EMBL/GenBank/DDBJ whole genome shotgun (WGS) entry which is preliminary data.</text>
</comment>
<gene>
    <name evidence="2" type="ORF">GBX62_15490</name>
</gene>
<sequence>MQNILNKLRSKWMRLYVSVVVCLVASLVLYVGLLPKMISSNSTALVVLGVLLALIYPAFVVLYFQNKTRNLNNEKKVD</sequence>
<reference evidence="2" key="1">
    <citation type="journal article" date="2018" name="Genome Biol.">
        <title>SKESA: strategic k-mer extension for scrupulous assemblies.</title>
        <authorList>
            <person name="Souvorov A."/>
            <person name="Agarwala R."/>
            <person name="Lipman D.J."/>
        </authorList>
    </citation>
    <scope>NUCLEOTIDE SEQUENCE</scope>
    <source>
        <strain evidence="2">Salmonella enterica</strain>
    </source>
</reference>
<evidence type="ECO:0000256" key="1">
    <source>
        <dbReference type="SAM" id="Phobius"/>
    </source>
</evidence>